<dbReference type="EMBL" id="FOLB01000013">
    <property type="protein sequence ID" value="SFC89383.1"/>
    <property type="molecule type" value="Genomic_DNA"/>
</dbReference>
<sequence length="116" mass="12677">MEFLLLLSAPDYFDRWAAMTPEQTEDVMAAFPSFAKAVAERGQIVAGDALHPPVTARTVTGPERAVTEGPFAETVEQLAGYYVIDVDSIETATELARLLPDMLTVEVRPTRGVPIR</sequence>
<dbReference type="SUPFAM" id="SSF54909">
    <property type="entry name" value="Dimeric alpha+beta barrel"/>
    <property type="match status" value="1"/>
</dbReference>
<dbReference type="STRING" id="574651.SAMN04487968_113104"/>
<dbReference type="Gene3D" id="3.30.70.1060">
    <property type="entry name" value="Dimeric alpha+beta barrel"/>
    <property type="match status" value="1"/>
</dbReference>
<dbReference type="InterPro" id="IPR011008">
    <property type="entry name" value="Dimeric_a/b-barrel"/>
</dbReference>
<evidence type="ECO:0000256" key="1">
    <source>
        <dbReference type="ARBA" id="ARBA00007689"/>
    </source>
</evidence>
<dbReference type="PANTHER" id="PTHR35174:SF3">
    <property type="entry name" value="BLL7171 PROTEIN"/>
    <property type="match status" value="1"/>
</dbReference>
<proteinExistence type="inferred from homology"/>
<comment type="similarity">
    <text evidence="1">Belongs to the YciI family.</text>
</comment>
<feature type="domain" description="YCII-related" evidence="2">
    <location>
        <begin position="19"/>
        <end position="101"/>
    </location>
</feature>
<organism evidence="3 4">
    <name type="scientific">Nocardioides terrae</name>
    <dbReference type="NCBI Taxonomy" id="574651"/>
    <lineage>
        <taxon>Bacteria</taxon>
        <taxon>Bacillati</taxon>
        <taxon>Actinomycetota</taxon>
        <taxon>Actinomycetes</taxon>
        <taxon>Propionibacteriales</taxon>
        <taxon>Nocardioidaceae</taxon>
        <taxon>Nocardioides</taxon>
    </lineage>
</organism>
<evidence type="ECO:0000313" key="3">
    <source>
        <dbReference type="EMBL" id="SFC89383.1"/>
    </source>
</evidence>
<accession>A0A1I1N3H3</accession>
<dbReference type="Proteomes" id="UP000198832">
    <property type="component" value="Unassembled WGS sequence"/>
</dbReference>
<protein>
    <submittedName>
        <fullName evidence="3">Uncharacterized conserved protein</fullName>
    </submittedName>
</protein>
<dbReference type="AlphaFoldDB" id="A0A1I1N3H3"/>
<dbReference type="PANTHER" id="PTHR35174">
    <property type="entry name" value="BLL7171 PROTEIN-RELATED"/>
    <property type="match status" value="1"/>
</dbReference>
<dbReference type="RefSeq" id="WP_091125934.1">
    <property type="nucleotide sequence ID" value="NZ_FOLB01000013.1"/>
</dbReference>
<dbReference type="Pfam" id="PF03795">
    <property type="entry name" value="YCII"/>
    <property type="match status" value="1"/>
</dbReference>
<dbReference type="InterPro" id="IPR005545">
    <property type="entry name" value="YCII"/>
</dbReference>
<name>A0A1I1N3H3_9ACTN</name>
<evidence type="ECO:0000313" key="4">
    <source>
        <dbReference type="Proteomes" id="UP000198832"/>
    </source>
</evidence>
<evidence type="ECO:0000259" key="2">
    <source>
        <dbReference type="Pfam" id="PF03795"/>
    </source>
</evidence>
<gene>
    <name evidence="3" type="ORF">SAMN04487968_113104</name>
</gene>
<reference evidence="3 4" key="1">
    <citation type="submission" date="2016-10" db="EMBL/GenBank/DDBJ databases">
        <authorList>
            <person name="de Groot N.N."/>
        </authorList>
    </citation>
    <scope>NUCLEOTIDE SEQUENCE [LARGE SCALE GENOMIC DNA]</scope>
    <source>
        <strain evidence="3 4">CGMCC 1.7056</strain>
    </source>
</reference>
<dbReference type="OrthoDB" id="3784582at2"/>
<keyword evidence="4" id="KW-1185">Reference proteome</keyword>